<comment type="caution">
    <text evidence="1">The sequence shown here is derived from an EMBL/GenBank/DDBJ whole genome shotgun (WGS) entry which is preliminary data.</text>
</comment>
<keyword evidence="2" id="KW-1185">Reference proteome</keyword>
<protein>
    <submittedName>
        <fullName evidence="1">Uncharacterized protein</fullName>
    </submittedName>
</protein>
<organism evidence="1 2">
    <name type="scientific">Halovulum marinum</name>
    <dbReference type="NCBI Taxonomy" id="2662447"/>
    <lineage>
        <taxon>Bacteria</taxon>
        <taxon>Pseudomonadati</taxon>
        <taxon>Pseudomonadota</taxon>
        <taxon>Alphaproteobacteria</taxon>
        <taxon>Rhodobacterales</taxon>
        <taxon>Paracoccaceae</taxon>
        <taxon>Halovulum</taxon>
    </lineage>
</organism>
<evidence type="ECO:0000313" key="1">
    <source>
        <dbReference type="EMBL" id="MSU92252.1"/>
    </source>
</evidence>
<dbReference type="EMBL" id="WIND01000073">
    <property type="protein sequence ID" value="MSU92252.1"/>
    <property type="molecule type" value="Genomic_DNA"/>
</dbReference>
<dbReference type="Proteomes" id="UP000474957">
    <property type="component" value="Unassembled WGS sequence"/>
</dbReference>
<name>A0A6L5Z8L9_9RHOB</name>
<reference evidence="1 2" key="1">
    <citation type="submission" date="2019-10" db="EMBL/GenBank/DDBJ databases">
        <title>Cognatihalovulum marinum gen. nov. sp. nov., a new member of the family Rhodobacteraceae isolated from deep seawater of the Northwest Indian Ocean.</title>
        <authorList>
            <person name="Ruan C."/>
            <person name="Wang J."/>
            <person name="Zheng X."/>
            <person name="Song L."/>
            <person name="Zhu Y."/>
            <person name="Huang Y."/>
            <person name="Lu Z."/>
            <person name="Du W."/>
            <person name="Huang L."/>
            <person name="Dai X."/>
        </authorList>
    </citation>
    <scope>NUCLEOTIDE SEQUENCE [LARGE SCALE GENOMIC DNA]</scope>
    <source>
        <strain evidence="1 2">2CG4</strain>
    </source>
</reference>
<evidence type="ECO:0000313" key="2">
    <source>
        <dbReference type="Proteomes" id="UP000474957"/>
    </source>
</evidence>
<dbReference type="RefSeq" id="WP_154449747.1">
    <property type="nucleotide sequence ID" value="NZ_WIND01000073.1"/>
</dbReference>
<gene>
    <name evidence="1" type="ORF">GE300_22235</name>
</gene>
<proteinExistence type="predicted"/>
<dbReference type="AlphaFoldDB" id="A0A6L5Z8L9"/>
<accession>A0A6L5Z8L9</accession>
<sequence>MTAPHKHDKKGLMCNHVAKGKRPLRMVAHDADGVWQFMCGQDDHSRAKQARRICVACTFGKNLRSLTAGQVPAGHVAERDGSGAAWAVREMTAEELGQIGDAATAPVKGANAPRG</sequence>